<dbReference type="EMBL" id="UINC01001358">
    <property type="protein sequence ID" value="SUZ78561.1"/>
    <property type="molecule type" value="Genomic_DNA"/>
</dbReference>
<protein>
    <recommendedName>
        <fullName evidence="4">AAA+ ATPase domain-containing protein</fullName>
    </recommendedName>
</protein>
<dbReference type="NCBIfam" id="TIGR00750">
    <property type="entry name" value="lao"/>
    <property type="match status" value="1"/>
</dbReference>
<dbReference type="AlphaFoldDB" id="A0A381QGU7"/>
<dbReference type="InterPro" id="IPR005129">
    <property type="entry name" value="GTPase_ArgK"/>
</dbReference>
<dbReference type="PANTHER" id="PTHR23408">
    <property type="entry name" value="METHYLMALONYL-COA MUTASE"/>
    <property type="match status" value="1"/>
</dbReference>
<dbReference type="GO" id="GO:0005525">
    <property type="term" value="F:GTP binding"/>
    <property type="evidence" value="ECO:0007669"/>
    <property type="project" value="InterPro"/>
</dbReference>
<dbReference type="CDD" id="cd03114">
    <property type="entry name" value="MMAA-like"/>
    <property type="match status" value="1"/>
</dbReference>
<organism evidence="3">
    <name type="scientific">marine metagenome</name>
    <dbReference type="NCBI Taxonomy" id="408172"/>
    <lineage>
        <taxon>unclassified sequences</taxon>
        <taxon>metagenomes</taxon>
        <taxon>ecological metagenomes</taxon>
    </lineage>
</organism>
<comment type="similarity">
    <text evidence="1">Belongs to the SIMIBI class G3E GTPase family. ArgK/MeaB subfamily.</text>
</comment>
<keyword evidence="2" id="KW-0175">Coiled coil</keyword>
<dbReference type="GO" id="GO:0003924">
    <property type="term" value="F:GTPase activity"/>
    <property type="evidence" value="ECO:0007669"/>
    <property type="project" value="InterPro"/>
</dbReference>
<evidence type="ECO:0000256" key="2">
    <source>
        <dbReference type="SAM" id="Coils"/>
    </source>
</evidence>
<dbReference type="Gene3D" id="3.40.50.300">
    <property type="entry name" value="P-loop containing nucleotide triphosphate hydrolases"/>
    <property type="match status" value="1"/>
</dbReference>
<evidence type="ECO:0000256" key="1">
    <source>
        <dbReference type="ARBA" id="ARBA00009625"/>
    </source>
</evidence>
<feature type="coiled-coil region" evidence="2">
    <location>
        <begin position="278"/>
        <end position="305"/>
    </location>
</feature>
<sequence>MKKSAITDLVDGVVSGDRKAVAQAITLVESKKASDVALSEKLLESILTAAGSSIRIGISGSPGVGKSTFIESIGQLMVKNGNKLAVLAVDPSSSISGGSILGDKTRMEYLSRDEQVFIRPSPSGKNLGGVNRSTRESIAIVEAAGFNVIVVETVGVGQSQTEVFDMTDIFVVLLSPGGGDQLQGIKRGIIELADIVVVNKSDGDLKSSSRNTVLDYKNALKLLKPRTKDWPVPVIACSSLEKTGIDECWKSIQNFQKLVTTNGHLQHNRNKQQQKWLLKETRQGLLDALEKNEDIQDELRHIQANIAKDRGSIKTKAKGVVESFLGKLGNKK</sequence>
<evidence type="ECO:0000313" key="3">
    <source>
        <dbReference type="EMBL" id="SUZ78561.1"/>
    </source>
</evidence>
<evidence type="ECO:0008006" key="4">
    <source>
        <dbReference type="Google" id="ProtNLM"/>
    </source>
</evidence>
<dbReference type="Pfam" id="PF03308">
    <property type="entry name" value="MeaB"/>
    <property type="match status" value="1"/>
</dbReference>
<accession>A0A381QGU7</accession>
<proteinExistence type="inferred from homology"/>
<dbReference type="NCBIfam" id="NF006958">
    <property type="entry name" value="PRK09435.1"/>
    <property type="match status" value="1"/>
</dbReference>
<dbReference type="InterPro" id="IPR027417">
    <property type="entry name" value="P-loop_NTPase"/>
</dbReference>
<reference evidence="3" key="1">
    <citation type="submission" date="2018-05" db="EMBL/GenBank/DDBJ databases">
        <authorList>
            <person name="Lanie J.A."/>
            <person name="Ng W.-L."/>
            <person name="Kazmierczak K.M."/>
            <person name="Andrzejewski T.M."/>
            <person name="Davidsen T.M."/>
            <person name="Wayne K.J."/>
            <person name="Tettelin H."/>
            <person name="Glass J.I."/>
            <person name="Rusch D."/>
            <person name="Podicherti R."/>
            <person name="Tsui H.-C.T."/>
            <person name="Winkler M.E."/>
        </authorList>
    </citation>
    <scope>NUCLEOTIDE SEQUENCE</scope>
</reference>
<dbReference type="Gene3D" id="1.20.5.170">
    <property type="match status" value="1"/>
</dbReference>
<name>A0A381QGU7_9ZZZZ</name>
<gene>
    <name evidence="3" type="ORF">METZ01_LOCUS31415</name>
</gene>
<dbReference type="PANTHER" id="PTHR23408:SF3">
    <property type="entry name" value="METHYLMALONIC ACIDURIA TYPE A PROTEIN, MITOCHONDRIAL"/>
    <property type="match status" value="1"/>
</dbReference>
<dbReference type="Gene3D" id="1.10.287.130">
    <property type="match status" value="1"/>
</dbReference>
<dbReference type="SUPFAM" id="SSF52540">
    <property type="entry name" value="P-loop containing nucleoside triphosphate hydrolases"/>
    <property type="match status" value="1"/>
</dbReference>
<dbReference type="GO" id="GO:0005737">
    <property type="term" value="C:cytoplasm"/>
    <property type="evidence" value="ECO:0007669"/>
    <property type="project" value="TreeGrafter"/>
</dbReference>